<dbReference type="SUPFAM" id="SSF53850">
    <property type="entry name" value="Periplasmic binding protein-like II"/>
    <property type="match status" value="1"/>
</dbReference>
<dbReference type="EMBL" id="QWVS01000024">
    <property type="protein sequence ID" value="RID84542.1"/>
    <property type="molecule type" value="Genomic_DNA"/>
</dbReference>
<organism evidence="6 7">
    <name type="scientific">Peribacillus asahii</name>
    <dbReference type="NCBI Taxonomy" id="228899"/>
    <lineage>
        <taxon>Bacteria</taxon>
        <taxon>Bacillati</taxon>
        <taxon>Bacillota</taxon>
        <taxon>Bacilli</taxon>
        <taxon>Bacillales</taxon>
        <taxon>Bacillaceae</taxon>
        <taxon>Peribacillus</taxon>
    </lineage>
</organism>
<accession>A0A398B3W7</accession>
<dbReference type="Gene3D" id="3.40.190.290">
    <property type="match status" value="1"/>
</dbReference>
<dbReference type="Gene3D" id="1.10.10.10">
    <property type="entry name" value="Winged helix-like DNA-binding domain superfamily/Winged helix DNA-binding domain"/>
    <property type="match status" value="1"/>
</dbReference>
<dbReference type="InterPro" id="IPR036388">
    <property type="entry name" value="WH-like_DNA-bd_sf"/>
</dbReference>
<sequence length="300" mass="33608">MELRQIEYFIEVAKREHMTEAAAALHVAQSAVSRQIFNLEAELGVHLFFREGRTIKLTPIGKTFLNHMQQVVDVINEAKRELEESLDPEKGTVRIGFPSSLAANVLPNVISAFRKQYPNVRFTLKQGAYVHLIDSVIKGDISMALLGPTPPSDKKIESEIFFTEELVALVSENHPLAQKSSLKLSELQNDSFVLYPPGFILRDVVIDACRQHGFEPNVAFEGEDTDAIKGLVAAGLGVTLIPEITLVDSLPRSTVKLRIKDPQVRRSVGVIVPTDRSLMPTEQLFHDFMRDFFNQLQGFQ</sequence>
<dbReference type="PANTHER" id="PTHR30346">
    <property type="entry name" value="TRANSCRIPTIONAL DUAL REGULATOR HCAR-RELATED"/>
    <property type="match status" value="1"/>
</dbReference>
<evidence type="ECO:0000256" key="2">
    <source>
        <dbReference type="ARBA" id="ARBA00023015"/>
    </source>
</evidence>
<keyword evidence="4" id="KW-0804">Transcription</keyword>
<dbReference type="AlphaFoldDB" id="A0A398B3W7"/>
<dbReference type="PROSITE" id="PS50931">
    <property type="entry name" value="HTH_LYSR"/>
    <property type="match status" value="1"/>
</dbReference>
<protein>
    <submittedName>
        <fullName evidence="6">LysR family transcriptional regulator</fullName>
    </submittedName>
</protein>
<dbReference type="RefSeq" id="WP_119117734.1">
    <property type="nucleotide sequence ID" value="NZ_QWVS01000024.1"/>
</dbReference>
<dbReference type="CDD" id="cd08434">
    <property type="entry name" value="PBP2_GltC_like"/>
    <property type="match status" value="1"/>
</dbReference>
<dbReference type="InterPro" id="IPR000847">
    <property type="entry name" value="LysR_HTH_N"/>
</dbReference>
<keyword evidence="3" id="KW-0238">DNA-binding</keyword>
<evidence type="ECO:0000313" key="6">
    <source>
        <dbReference type="EMBL" id="RID84542.1"/>
    </source>
</evidence>
<dbReference type="InterPro" id="IPR005119">
    <property type="entry name" value="LysR_subst-bd"/>
</dbReference>
<dbReference type="Pfam" id="PF00126">
    <property type="entry name" value="HTH_1"/>
    <property type="match status" value="1"/>
</dbReference>
<evidence type="ECO:0000256" key="4">
    <source>
        <dbReference type="ARBA" id="ARBA00023163"/>
    </source>
</evidence>
<name>A0A398B3W7_9BACI</name>
<dbReference type="InterPro" id="IPR036390">
    <property type="entry name" value="WH_DNA-bd_sf"/>
</dbReference>
<evidence type="ECO:0000256" key="3">
    <source>
        <dbReference type="ARBA" id="ARBA00023125"/>
    </source>
</evidence>
<keyword evidence="2" id="KW-0805">Transcription regulation</keyword>
<keyword evidence="7" id="KW-1185">Reference proteome</keyword>
<dbReference type="PANTHER" id="PTHR30346:SF28">
    <property type="entry name" value="HTH-TYPE TRANSCRIPTIONAL REGULATOR CYNR"/>
    <property type="match status" value="1"/>
</dbReference>
<dbReference type="GO" id="GO:0003700">
    <property type="term" value="F:DNA-binding transcription factor activity"/>
    <property type="evidence" value="ECO:0007669"/>
    <property type="project" value="InterPro"/>
</dbReference>
<reference evidence="6 7" key="1">
    <citation type="submission" date="2018-08" db="EMBL/GenBank/DDBJ databases">
        <title>Bacillus jemisoniae sp. nov., Bacillus chryseoplanitiae sp. nov., Bacillus resnikiae sp. nov., and Bacillus frankliniae sp. nov., isolated from Viking spacecraft and associated surfaces.</title>
        <authorList>
            <person name="Seuylemezian A."/>
            <person name="Vaishampayan P."/>
        </authorList>
    </citation>
    <scope>NUCLEOTIDE SEQUENCE [LARGE SCALE GENOMIC DNA]</scope>
    <source>
        <strain evidence="6 7">MA001</strain>
    </source>
</reference>
<evidence type="ECO:0000256" key="1">
    <source>
        <dbReference type="ARBA" id="ARBA00009437"/>
    </source>
</evidence>
<proteinExistence type="inferred from homology"/>
<dbReference type="GO" id="GO:0003677">
    <property type="term" value="F:DNA binding"/>
    <property type="evidence" value="ECO:0007669"/>
    <property type="project" value="UniProtKB-KW"/>
</dbReference>
<dbReference type="GO" id="GO:0032993">
    <property type="term" value="C:protein-DNA complex"/>
    <property type="evidence" value="ECO:0007669"/>
    <property type="project" value="TreeGrafter"/>
</dbReference>
<feature type="domain" description="HTH lysR-type" evidence="5">
    <location>
        <begin position="1"/>
        <end position="58"/>
    </location>
</feature>
<comment type="similarity">
    <text evidence="1">Belongs to the LysR transcriptional regulatory family.</text>
</comment>
<dbReference type="Pfam" id="PF03466">
    <property type="entry name" value="LysR_substrate"/>
    <property type="match status" value="1"/>
</dbReference>
<dbReference type="Proteomes" id="UP000266016">
    <property type="component" value="Unassembled WGS sequence"/>
</dbReference>
<gene>
    <name evidence="6" type="ORF">D1953_13550</name>
</gene>
<dbReference type="PRINTS" id="PR00039">
    <property type="entry name" value="HTHLYSR"/>
</dbReference>
<comment type="caution">
    <text evidence="6">The sequence shown here is derived from an EMBL/GenBank/DDBJ whole genome shotgun (WGS) entry which is preliminary data.</text>
</comment>
<dbReference type="FunFam" id="1.10.10.10:FF:000001">
    <property type="entry name" value="LysR family transcriptional regulator"/>
    <property type="match status" value="1"/>
</dbReference>
<evidence type="ECO:0000313" key="7">
    <source>
        <dbReference type="Proteomes" id="UP000266016"/>
    </source>
</evidence>
<evidence type="ECO:0000259" key="5">
    <source>
        <dbReference type="PROSITE" id="PS50931"/>
    </source>
</evidence>
<dbReference type="SUPFAM" id="SSF46785">
    <property type="entry name" value="Winged helix' DNA-binding domain"/>
    <property type="match status" value="1"/>
</dbReference>